<dbReference type="RefSeq" id="WP_263798226.1">
    <property type="nucleotide sequence ID" value="NZ_AP027141.1"/>
</dbReference>
<dbReference type="SUPFAM" id="SSF103473">
    <property type="entry name" value="MFS general substrate transporter"/>
    <property type="match status" value="1"/>
</dbReference>
<dbReference type="Proteomes" id="UP001317779">
    <property type="component" value="Chromosome"/>
</dbReference>
<reference evidence="7 8" key="1">
    <citation type="submission" date="2022-12" db="EMBL/GenBank/DDBJ databases">
        <title>Microbacterium terricola strain KV-448 chromosome, complete genome.</title>
        <authorList>
            <person name="Oshima T."/>
            <person name="Moriya T."/>
            <person name="Bessho Y."/>
        </authorList>
    </citation>
    <scope>NUCLEOTIDE SEQUENCE [LARGE SCALE GENOMIC DNA]</scope>
    <source>
        <strain evidence="7 8">KV-448</strain>
    </source>
</reference>
<dbReference type="InterPro" id="IPR011701">
    <property type="entry name" value="MFS"/>
</dbReference>
<keyword evidence="4 5" id="KW-0472">Membrane</keyword>
<organism evidence="7 8">
    <name type="scientific">Microbacterium terricola</name>
    <dbReference type="NCBI Taxonomy" id="344163"/>
    <lineage>
        <taxon>Bacteria</taxon>
        <taxon>Bacillati</taxon>
        <taxon>Actinomycetota</taxon>
        <taxon>Actinomycetes</taxon>
        <taxon>Micrococcales</taxon>
        <taxon>Microbacteriaceae</taxon>
        <taxon>Microbacterium</taxon>
    </lineage>
</organism>
<dbReference type="InterPro" id="IPR020846">
    <property type="entry name" value="MFS_dom"/>
</dbReference>
<protein>
    <submittedName>
        <fullName evidence="7">MFS transporter</fullName>
    </submittedName>
</protein>
<feature type="transmembrane region" description="Helical" evidence="5">
    <location>
        <begin position="362"/>
        <end position="383"/>
    </location>
</feature>
<feature type="transmembrane region" description="Helical" evidence="5">
    <location>
        <begin position="298"/>
        <end position="321"/>
    </location>
</feature>
<evidence type="ECO:0000256" key="1">
    <source>
        <dbReference type="ARBA" id="ARBA00004651"/>
    </source>
</evidence>
<keyword evidence="8" id="KW-1185">Reference proteome</keyword>
<proteinExistence type="predicted"/>
<dbReference type="PROSITE" id="PS50850">
    <property type="entry name" value="MFS"/>
    <property type="match status" value="1"/>
</dbReference>
<comment type="subcellular location">
    <subcellularLocation>
        <location evidence="1">Cell membrane</location>
        <topology evidence="1">Multi-pass membrane protein</topology>
    </subcellularLocation>
</comment>
<evidence type="ECO:0000313" key="8">
    <source>
        <dbReference type="Proteomes" id="UP001317779"/>
    </source>
</evidence>
<feature type="transmembrane region" description="Helical" evidence="5">
    <location>
        <begin position="210"/>
        <end position="236"/>
    </location>
</feature>
<feature type="domain" description="Major facilitator superfamily (MFS) profile" evidence="6">
    <location>
        <begin position="206"/>
        <end position="407"/>
    </location>
</feature>
<name>A0ABM8E016_9MICO</name>
<gene>
    <name evidence="7" type="ORF">Microterr_18490</name>
</gene>
<evidence type="ECO:0000256" key="2">
    <source>
        <dbReference type="ARBA" id="ARBA00022692"/>
    </source>
</evidence>
<evidence type="ECO:0000313" key="7">
    <source>
        <dbReference type="EMBL" id="BDV31189.1"/>
    </source>
</evidence>
<evidence type="ECO:0000256" key="3">
    <source>
        <dbReference type="ARBA" id="ARBA00022989"/>
    </source>
</evidence>
<dbReference type="EMBL" id="AP027141">
    <property type="protein sequence ID" value="BDV31189.1"/>
    <property type="molecule type" value="Genomic_DNA"/>
</dbReference>
<dbReference type="PANTHER" id="PTHR23542">
    <property type="match status" value="1"/>
</dbReference>
<feature type="transmembrane region" description="Helical" evidence="5">
    <location>
        <begin position="78"/>
        <end position="96"/>
    </location>
</feature>
<sequence length="407" mass="41582">MASYRELLRTPGVGRIIAAQLTARFPNGMTSLAILLHIEHVTGSYGAAGLVLAATSIGQAIAGPVTSRWMGIWGMRRVLSLTLAVCALSIAVLALVEMAVPAYMVLGLVAGLSTPPVQSAVRTIYPKLVTSRQLTPLFSLDASLQEIIWILAPVVITLVATQAGTVPALLLIVVILIGGGAWFILSPEVGRVRIPRSRRSFGKVLTKPAVLLGTVIGLLLIGACAAVEAGVVASFGHGGLEAGFVLALFSVGSLAGGLAFGHIPMGPWAMARRIGIVTLGIALTAGSLYLTVEPNPWLLGGTLIVAGIGIAPALAVLFAMTSASVKFSDTAEAYGWIGTGQLIGAATGSAVAGFLIDGVGSVGAYWAAAAFAAVGLIVAVVFVRGFPDLRGRDASPIPDTEPVPVIT</sequence>
<dbReference type="Gene3D" id="1.20.1250.20">
    <property type="entry name" value="MFS general substrate transporter like domains"/>
    <property type="match status" value="1"/>
</dbReference>
<evidence type="ECO:0000256" key="5">
    <source>
        <dbReference type="SAM" id="Phobius"/>
    </source>
</evidence>
<keyword evidence="3 5" id="KW-1133">Transmembrane helix</keyword>
<feature type="transmembrane region" description="Helical" evidence="5">
    <location>
        <begin position="333"/>
        <end position="356"/>
    </location>
</feature>
<dbReference type="PANTHER" id="PTHR23542:SF1">
    <property type="entry name" value="MAJOR FACILITATOR SUPERFAMILY (MFS) PROFILE DOMAIN-CONTAINING PROTEIN"/>
    <property type="match status" value="1"/>
</dbReference>
<keyword evidence="2 5" id="KW-0812">Transmembrane</keyword>
<evidence type="ECO:0000256" key="4">
    <source>
        <dbReference type="ARBA" id="ARBA00023136"/>
    </source>
</evidence>
<evidence type="ECO:0000259" key="6">
    <source>
        <dbReference type="PROSITE" id="PS50850"/>
    </source>
</evidence>
<feature type="transmembrane region" description="Helical" evidence="5">
    <location>
        <begin position="166"/>
        <end position="189"/>
    </location>
</feature>
<dbReference type="InterPro" id="IPR036259">
    <property type="entry name" value="MFS_trans_sf"/>
</dbReference>
<feature type="transmembrane region" description="Helical" evidence="5">
    <location>
        <begin position="274"/>
        <end position="292"/>
    </location>
</feature>
<dbReference type="Pfam" id="PF07690">
    <property type="entry name" value="MFS_1"/>
    <property type="match status" value="1"/>
</dbReference>
<feature type="transmembrane region" description="Helical" evidence="5">
    <location>
        <begin position="242"/>
        <end position="262"/>
    </location>
</feature>
<accession>A0ABM8E016</accession>